<organism evidence="2 3">
    <name type="scientific">Vreelandella olivaria</name>
    <dbReference type="NCBI Taxonomy" id="390919"/>
    <lineage>
        <taxon>Bacteria</taxon>
        <taxon>Pseudomonadati</taxon>
        <taxon>Pseudomonadota</taxon>
        <taxon>Gammaproteobacteria</taxon>
        <taxon>Oceanospirillales</taxon>
        <taxon>Halomonadaceae</taxon>
        <taxon>Vreelandella</taxon>
    </lineage>
</organism>
<accession>A0ABN5WXG2</accession>
<proteinExistence type="predicted"/>
<feature type="domain" description="CobN/magnesium chelatase" evidence="1">
    <location>
        <begin position="1"/>
        <end position="44"/>
    </location>
</feature>
<dbReference type="Pfam" id="PF02514">
    <property type="entry name" value="CobN-Mg_chel"/>
    <property type="match status" value="1"/>
</dbReference>
<dbReference type="Proteomes" id="UP000289555">
    <property type="component" value="Chromosome"/>
</dbReference>
<protein>
    <recommendedName>
        <fullName evidence="1">CobN/magnesium chelatase domain-containing protein</fullName>
    </recommendedName>
</protein>
<dbReference type="EMBL" id="AP019416">
    <property type="protein sequence ID" value="BBI51638.1"/>
    <property type="molecule type" value="Genomic_DNA"/>
</dbReference>
<dbReference type="InterPro" id="IPR003672">
    <property type="entry name" value="CobN/Mg_chltase"/>
</dbReference>
<name>A0ABN5WXG2_9GAMM</name>
<sequence>MIAGIRLGDTFVGIQPERDFIDDLTQSYHDMQLAPPHSYLAFYFLAARALSGRCGYPCGQARQFRVAAG</sequence>
<evidence type="ECO:0000259" key="1">
    <source>
        <dbReference type="Pfam" id="PF02514"/>
    </source>
</evidence>
<gene>
    <name evidence="2" type="ORF">HORIV_40590</name>
</gene>
<evidence type="ECO:0000313" key="3">
    <source>
        <dbReference type="Proteomes" id="UP000289555"/>
    </source>
</evidence>
<keyword evidence="3" id="KW-1185">Reference proteome</keyword>
<evidence type="ECO:0000313" key="2">
    <source>
        <dbReference type="EMBL" id="BBI51638.1"/>
    </source>
</evidence>
<reference evidence="3" key="1">
    <citation type="journal article" date="2019" name="Microbiol. Resour. Announc.">
        <title>Complete Genome Sequence of Halomonas olivaria, a Moderately Halophilic Bacterium Isolated from Olive Processing Effluents, Obtained by Nanopore Sequencing.</title>
        <authorList>
            <person name="Nagata S."/>
            <person name="Ii K.M."/>
            <person name="Tsukimi T."/>
            <person name="Miura M.C."/>
            <person name="Galipon J."/>
            <person name="Arakawa K."/>
        </authorList>
    </citation>
    <scope>NUCLEOTIDE SEQUENCE [LARGE SCALE GENOMIC DNA]</scope>
    <source>
        <strain evidence="3">TYRC17</strain>
    </source>
</reference>